<name>A0ACB9MND5_9MYRT</name>
<gene>
    <name evidence="1" type="ORF">MLD38_031010</name>
</gene>
<evidence type="ECO:0000313" key="1">
    <source>
        <dbReference type="EMBL" id="KAI4325628.1"/>
    </source>
</evidence>
<reference evidence="2" key="1">
    <citation type="journal article" date="2023" name="Front. Plant Sci.">
        <title>Chromosomal-level genome assembly of Melastoma candidum provides insights into trichome evolution.</title>
        <authorList>
            <person name="Zhong Y."/>
            <person name="Wu W."/>
            <person name="Sun C."/>
            <person name="Zou P."/>
            <person name="Liu Y."/>
            <person name="Dai S."/>
            <person name="Zhou R."/>
        </authorList>
    </citation>
    <scope>NUCLEOTIDE SEQUENCE [LARGE SCALE GENOMIC DNA]</scope>
</reference>
<dbReference type="EMBL" id="CM042888">
    <property type="protein sequence ID" value="KAI4325628.1"/>
    <property type="molecule type" value="Genomic_DNA"/>
</dbReference>
<accession>A0ACB9MND5</accession>
<sequence>MAEPKNSVDKLRKEVDGKERLQQKAKLKFLEEESARRLEETIRKNVEKCLNSEEVKFEIERRIEISRKKLSDDVEAQLKREKEAALVEAKSKEEKPWREREKLNRMQGEIRQLKQKQQELIFALQEVERRYDLTKAAELSYATIQEVEAAITQLEGSTMDNLISTKTVGQALLNRLDDIKVFNPLARSTEERHKAPVKGFDVSKLGEFGT</sequence>
<protein>
    <submittedName>
        <fullName evidence="1">Uncharacterized protein</fullName>
    </submittedName>
</protein>
<comment type="caution">
    <text evidence="1">The sequence shown here is derived from an EMBL/GenBank/DDBJ whole genome shotgun (WGS) entry which is preliminary data.</text>
</comment>
<organism evidence="1 2">
    <name type="scientific">Melastoma candidum</name>
    <dbReference type="NCBI Taxonomy" id="119954"/>
    <lineage>
        <taxon>Eukaryota</taxon>
        <taxon>Viridiplantae</taxon>
        <taxon>Streptophyta</taxon>
        <taxon>Embryophyta</taxon>
        <taxon>Tracheophyta</taxon>
        <taxon>Spermatophyta</taxon>
        <taxon>Magnoliopsida</taxon>
        <taxon>eudicotyledons</taxon>
        <taxon>Gunneridae</taxon>
        <taxon>Pentapetalae</taxon>
        <taxon>rosids</taxon>
        <taxon>malvids</taxon>
        <taxon>Myrtales</taxon>
        <taxon>Melastomataceae</taxon>
        <taxon>Melastomatoideae</taxon>
        <taxon>Melastomateae</taxon>
        <taxon>Melastoma</taxon>
    </lineage>
</organism>
<proteinExistence type="predicted"/>
<dbReference type="Proteomes" id="UP001057402">
    <property type="component" value="Chromosome 9"/>
</dbReference>
<keyword evidence="2" id="KW-1185">Reference proteome</keyword>
<evidence type="ECO:0000313" key="2">
    <source>
        <dbReference type="Proteomes" id="UP001057402"/>
    </source>
</evidence>